<dbReference type="InterPro" id="IPR028087">
    <property type="entry name" value="Tad_N"/>
</dbReference>
<gene>
    <name evidence="3" type="ORF">JAY77_23555</name>
</gene>
<organism evidence="3 4">
    <name type="scientific">Candidatus Thiodiazotropha taylori</name>
    <dbReference type="NCBI Taxonomy" id="2792791"/>
    <lineage>
        <taxon>Bacteria</taxon>
        <taxon>Pseudomonadati</taxon>
        <taxon>Pseudomonadota</taxon>
        <taxon>Gammaproteobacteria</taxon>
        <taxon>Chromatiales</taxon>
        <taxon>Sedimenticolaceae</taxon>
        <taxon>Candidatus Thiodiazotropha</taxon>
    </lineage>
</organism>
<keyword evidence="1" id="KW-0472">Membrane</keyword>
<name>A0A9E4NQB8_9GAMM</name>
<evidence type="ECO:0000313" key="3">
    <source>
        <dbReference type="EMBL" id="MCG7981107.1"/>
    </source>
</evidence>
<evidence type="ECO:0000256" key="1">
    <source>
        <dbReference type="SAM" id="Phobius"/>
    </source>
</evidence>
<comment type="caution">
    <text evidence="3">The sequence shown here is derived from an EMBL/GenBank/DDBJ whole genome shotgun (WGS) entry which is preliminary data.</text>
</comment>
<sequence>MNSKAINRESGQALPLGIAFLMSTILLGLVLFNTGQTASERSRLINTADAAVYSGLVWQARALNFQAYT</sequence>
<feature type="domain" description="Putative Flp pilus-assembly TadG-like N-terminal" evidence="2">
    <location>
        <begin position="11"/>
        <end position="55"/>
    </location>
</feature>
<dbReference type="Pfam" id="PF13400">
    <property type="entry name" value="Tad"/>
    <property type="match status" value="1"/>
</dbReference>
<keyword evidence="1" id="KW-0812">Transmembrane</keyword>
<feature type="transmembrane region" description="Helical" evidence="1">
    <location>
        <begin position="12"/>
        <end position="32"/>
    </location>
</feature>
<proteinExistence type="predicted"/>
<protein>
    <submittedName>
        <fullName evidence="3">Pilus assembly protein TadG-related protein</fullName>
    </submittedName>
</protein>
<evidence type="ECO:0000259" key="2">
    <source>
        <dbReference type="Pfam" id="PF13400"/>
    </source>
</evidence>
<dbReference type="EMBL" id="JAEPCR010000196">
    <property type="protein sequence ID" value="MCG7981107.1"/>
    <property type="molecule type" value="Genomic_DNA"/>
</dbReference>
<reference evidence="3" key="1">
    <citation type="journal article" date="2021" name="Proc. Natl. Acad. Sci. U.S.A.">
        <title>Global biogeography of chemosynthetic symbionts reveals both localized and globally distributed symbiont groups. .</title>
        <authorList>
            <person name="Osvatic J.T."/>
            <person name="Wilkins L.G.E."/>
            <person name="Leibrecht L."/>
            <person name="Leray M."/>
            <person name="Zauner S."/>
            <person name="Polzin J."/>
            <person name="Camacho Y."/>
            <person name="Gros O."/>
            <person name="van Gils J.A."/>
            <person name="Eisen J.A."/>
            <person name="Petersen J.M."/>
            <person name="Yuen B."/>
        </authorList>
    </citation>
    <scope>NUCLEOTIDE SEQUENCE</scope>
    <source>
        <strain evidence="3">MAGclacostrist055</strain>
    </source>
</reference>
<feature type="non-terminal residue" evidence="3">
    <location>
        <position position="69"/>
    </location>
</feature>
<keyword evidence="1" id="KW-1133">Transmembrane helix</keyword>
<evidence type="ECO:0000313" key="4">
    <source>
        <dbReference type="Proteomes" id="UP000886674"/>
    </source>
</evidence>
<accession>A0A9E4NQB8</accession>
<dbReference type="AlphaFoldDB" id="A0A9E4NQB8"/>
<dbReference type="Proteomes" id="UP000886674">
    <property type="component" value="Unassembled WGS sequence"/>
</dbReference>